<evidence type="ECO:0000313" key="1">
    <source>
        <dbReference type="EMBL" id="KAJ9109080.1"/>
    </source>
</evidence>
<sequence>MIRRTLEGRPMPEHIPRNPEGFEDIDAFFDSPERDESTRSGVTSAVTDGDTRRTVASTMAASSTRTEIIGQRSVRVGAKGRLSMMADEDDAQDRIGDIDGFIDEDVNVNFGDESGSRSMDIVTPSKSFVRSKRHRPPHSTSPGQTFSLSQLQEREEDVYPAALASASRTNGHTQSRSMAGLGVSSRRPPAQSPRQTNGTWRENAKSVRAAEDNESEPRTARITPTPIAEQTRRRLPPREGNDDSSPARQDDVETLHAVEQSRNAMFSGARASEGGLSKASRRSHAAPSTAGDITEDDRELDVQYDDQIDESLLQQPDASSPVNQMDDIDNDDRYGDQEDEPEQDAAGYDEHADENPGEGDQSPVQNQEDVGNESEIASPPPVNRKKGKGKAELKGKATAKRKPLADATNQRKKRTARPDPDEEDENEDTAPQKKRSRSANIHREPVHKPADEGGASYLRTARERHKPLDWWRGERPVIKRQIVNGEVGPAFITAEWLTIPEDKATPLAAKRKGGARRARSGTAEPEPKKAKRQPASNGSDDEEQEPEADDVTGWDEGTEPGGMVMDFTTGQEVMRRVANTSAMVRPKEIPNASFTYQKIFGEDEFFAAGILRIEVEPKQVFFVQQGCVEVTIHRTRFLMSEGGAFLIPRGNQYGFSNVCQKEVHLCFSQARRIKAEEDLPLEETLNNNQTINAAATGNKTGRESVDGPDSGRREQQDDEEDQDSPPPVQKKRPVAKKTVKR</sequence>
<dbReference type="Proteomes" id="UP001227268">
    <property type="component" value="Unassembled WGS sequence"/>
</dbReference>
<reference evidence="1" key="1">
    <citation type="submission" date="2023-04" db="EMBL/GenBank/DDBJ databases">
        <title>Draft Genome sequencing of Naganishia species isolated from polar environments using Oxford Nanopore Technology.</title>
        <authorList>
            <person name="Leo P."/>
            <person name="Venkateswaran K."/>
        </authorList>
    </citation>
    <scope>NUCLEOTIDE SEQUENCE</scope>
    <source>
        <strain evidence="1">MNA-CCFEE 5423</strain>
    </source>
</reference>
<keyword evidence="2" id="KW-1185">Reference proteome</keyword>
<dbReference type="EMBL" id="JASBWT010000001">
    <property type="protein sequence ID" value="KAJ9109080.1"/>
    <property type="molecule type" value="Genomic_DNA"/>
</dbReference>
<organism evidence="1 2">
    <name type="scientific">Naganishia friedmannii</name>
    <dbReference type="NCBI Taxonomy" id="89922"/>
    <lineage>
        <taxon>Eukaryota</taxon>
        <taxon>Fungi</taxon>
        <taxon>Dikarya</taxon>
        <taxon>Basidiomycota</taxon>
        <taxon>Agaricomycotina</taxon>
        <taxon>Tremellomycetes</taxon>
        <taxon>Filobasidiales</taxon>
        <taxon>Filobasidiaceae</taxon>
        <taxon>Naganishia</taxon>
    </lineage>
</organism>
<proteinExistence type="predicted"/>
<comment type="caution">
    <text evidence="1">The sequence shown here is derived from an EMBL/GenBank/DDBJ whole genome shotgun (WGS) entry which is preliminary data.</text>
</comment>
<accession>A0ACC2WD81</accession>
<evidence type="ECO:0000313" key="2">
    <source>
        <dbReference type="Proteomes" id="UP001227268"/>
    </source>
</evidence>
<gene>
    <name evidence="1" type="ORF">QFC21_000408</name>
</gene>
<name>A0ACC2WD81_9TREE</name>
<protein>
    <submittedName>
        <fullName evidence="1">Uncharacterized protein</fullName>
    </submittedName>
</protein>